<feature type="transmembrane region" description="Helical" evidence="2">
    <location>
        <begin position="268"/>
        <end position="296"/>
    </location>
</feature>
<feature type="transmembrane region" description="Helical" evidence="2">
    <location>
        <begin position="552"/>
        <end position="575"/>
    </location>
</feature>
<dbReference type="AlphaFoldDB" id="A0A6J7TXI6"/>
<feature type="transmembrane region" description="Helical" evidence="2">
    <location>
        <begin position="308"/>
        <end position="328"/>
    </location>
</feature>
<evidence type="ECO:0000313" key="3">
    <source>
        <dbReference type="EMBL" id="CAB4787199.1"/>
    </source>
</evidence>
<reference evidence="5" key="1">
    <citation type="submission" date="2020-05" db="EMBL/GenBank/DDBJ databases">
        <authorList>
            <person name="Chiriac C."/>
            <person name="Salcher M."/>
            <person name="Ghai R."/>
            <person name="Kavagutti S V."/>
        </authorList>
    </citation>
    <scope>NUCLEOTIDE SEQUENCE</scope>
</reference>
<organism evidence="5">
    <name type="scientific">freshwater metagenome</name>
    <dbReference type="NCBI Taxonomy" id="449393"/>
    <lineage>
        <taxon>unclassified sequences</taxon>
        <taxon>metagenomes</taxon>
        <taxon>ecological metagenomes</taxon>
    </lineage>
</organism>
<feature type="compositionally biased region" description="Acidic residues" evidence="1">
    <location>
        <begin position="164"/>
        <end position="182"/>
    </location>
</feature>
<protein>
    <submittedName>
        <fullName evidence="5">Unannotated protein</fullName>
    </submittedName>
</protein>
<accession>A0A6J7TXI6</accession>
<evidence type="ECO:0000256" key="1">
    <source>
        <dbReference type="SAM" id="MobiDB-lite"/>
    </source>
</evidence>
<feature type="transmembrane region" description="Helical" evidence="2">
    <location>
        <begin position="235"/>
        <end position="256"/>
    </location>
</feature>
<dbReference type="EMBL" id="CAFBQF010000154">
    <property type="protein sequence ID" value="CAB5058341.1"/>
    <property type="molecule type" value="Genomic_DNA"/>
</dbReference>
<dbReference type="EMBL" id="CAFBQA010000156">
    <property type="protein sequence ID" value="CAB5043115.1"/>
    <property type="molecule type" value="Genomic_DNA"/>
</dbReference>
<evidence type="ECO:0000313" key="5">
    <source>
        <dbReference type="EMBL" id="CAB5058341.1"/>
    </source>
</evidence>
<feature type="transmembrane region" description="Helical" evidence="2">
    <location>
        <begin position="449"/>
        <end position="466"/>
    </location>
</feature>
<sequence>MRRLLLLVILFFNLGVLPSYASGNVIIDRLTTQDAEDLNIVIPYEVPPGFHSITIEVYDDAGTVNEKEIPFCKNLDGEIHWDNICTDVVEIMPLDELLKITDRDELPAYDPAQEPKKSNGLAISAFAALALLSSAAQSRSGGGQSERSDQVDQPDQPDNGEGADGGDEGPDELTEVESEGLEAFEREEGWGDRSRTWRNRYTERTDEWMERFTHWSSKYSPLLARTSVDGSYTRAIFGSWALASVPLGLLLGIRALRDTGAQALAPSLITVIAIVAIGIIDALGGFIAAVIFFTGVLITGHITSRGELLTVAGLILIFFAPALLASAVRPLRRLVSNKDEGWERITDYALATLLTGWTVDKMVNALNGFGSVQLPITYKATEIAIASSVFVALRVIGEDIATYHYPVRLAHVTIELEDPTLRQRATTSIFKTFLFLALASPFVGVNVQLLLGALLFVLPFIGDLTIAERLPKFSFVYRLIPQRTFKVIVMVFVGALFGAWMQGLFSSPADFLKWSFVLLAIPGLIFSVLEWFSDEPDKDWKESKSGRWTYRILGVIIFLLTVQMVRGVDLSAWILGLSSG</sequence>
<gene>
    <name evidence="3" type="ORF">UFOPK2894_01554</name>
    <name evidence="4" type="ORF">UFOPK4234_01665</name>
    <name evidence="5" type="ORF">UFOPK4295_01677</name>
</gene>
<dbReference type="EMBL" id="CAEZZQ010000147">
    <property type="protein sequence ID" value="CAB4787199.1"/>
    <property type="molecule type" value="Genomic_DNA"/>
</dbReference>
<evidence type="ECO:0000313" key="4">
    <source>
        <dbReference type="EMBL" id="CAB5043115.1"/>
    </source>
</evidence>
<keyword evidence="2" id="KW-0472">Membrane</keyword>
<name>A0A6J7TXI6_9ZZZZ</name>
<keyword evidence="2" id="KW-1133">Transmembrane helix</keyword>
<feature type="transmembrane region" description="Helical" evidence="2">
    <location>
        <begin position="487"/>
        <end position="505"/>
    </location>
</feature>
<feature type="region of interest" description="Disordered" evidence="1">
    <location>
        <begin position="137"/>
        <end position="189"/>
    </location>
</feature>
<evidence type="ECO:0000256" key="2">
    <source>
        <dbReference type="SAM" id="Phobius"/>
    </source>
</evidence>
<keyword evidence="2" id="KW-0812">Transmembrane</keyword>
<feature type="transmembrane region" description="Helical" evidence="2">
    <location>
        <begin position="511"/>
        <end position="532"/>
    </location>
</feature>
<proteinExistence type="predicted"/>